<feature type="region of interest" description="Disordered" evidence="1">
    <location>
        <begin position="147"/>
        <end position="241"/>
    </location>
</feature>
<dbReference type="AlphaFoldDB" id="A0A4S8LQ07"/>
<feature type="chain" id="PRO_5020612956" evidence="2">
    <location>
        <begin position="19"/>
        <end position="241"/>
    </location>
</feature>
<evidence type="ECO:0000313" key="3">
    <source>
        <dbReference type="EMBL" id="THU91414.1"/>
    </source>
</evidence>
<feature type="compositionally biased region" description="Polar residues" evidence="1">
    <location>
        <begin position="231"/>
        <end position="241"/>
    </location>
</feature>
<proteinExistence type="predicted"/>
<gene>
    <name evidence="3" type="ORF">K435DRAFT_863404</name>
</gene>
<dbReference type="EMBL" id="ML179306">
    <property type="protein sequence ID" value="THU91414.1"/>
    <property type="molecule type" value="Genomic_DNA"/>
</dbReference>
<evidence type="ECO:0000313" key="4">
    <source>
        <dbReference type="Proteomes" id="UP000297245"/>
    </source>
</evidence>
<feature type="compositionally biased region" description="Pro residues" evidence="1">
    <location>
        <begin position="148"/>
        <end position="225"/>
    </location>
</feature>
<evidence type="ECO:0000256" key="1">
    <source>
        <dbReference type="SAM" id="MobiDB-lite"/>
    </source>
</evidence>
<evidence type="ECO:0000256" key="2">
    <source>
        <dbReference type="SAM" id="SignalP"/>
    </source>
</evidence>
<feature type="signal peptide" evidence="2">
    <location>
        <begin position="1"/>
        <end position="18"/>
    </location>
</feature>
<keyword evidence="2" id="KW-0732">Signal</keyword>
<dbReference type="Proteomes" id="UP000297245">
    <property type="component" value="Unassembled WGS sequence"/>
</dbReference>
<organism evidence="3 4">
    <name type="scientific">Dendrothele bispora (strain CBS 962.96)</name>
    <dbReference type="NCBI Taxonomy" id="1314807"/>
    <lineage>
        <taxon>Eukaryota</taxon>
        <taxon>Fungi</taxon>
        <taxon>Dikarya</taxon>
        <taxon>Basidiomycota</taxon>
        <taxon>Agaricomycotina</taxon>
        <taxon>Agaricomycetes</taxon>
        <taxon>Agaricomycetidae</taxon>
        <taxon>Agaricales</taxon>
        <taxon>Agaricales incertae sedis</taxon>
        <taxon>Dendrothele</taxon>
    </lineage>
</organism>
<sequence>MISTAFVAICAFSLAATARVLDRGAMMARAGLNDLTPSMLSRATSCTDSCGSLTGGFFNVTCDSGTCEYLCTDASTFFTCMECFISEESSFVTDMHPKAFVKRQAGASVTATVGSPTTIVTVGGSATATVGVTSGVITAALATGVPTGMPPSGAPTGAPPSGAPTGPPPSGAPTGVPPSGAPTGPPPSGAPTGPPPSGAPTGPPPSGAPTGPPPSGAPTGVPPSGAPTGDLVSTSIGVTLA</sequence>
<name>A0A4S8LQ07_DENBC</name>
<keyword evidence="4" id="KW-1185">Reference proteome</keyword>
<accession>A0A4S8LQ07</accession>
<protein>
    <submittedName>
        <fullName evidence="3">Uncharacterized protein</fullName>
    </submittedName>
</protein>
<reference evidence="3 4" key="1">
    <citation type="journal article" date="2019" name="Nat. Ecol. Evol.">
        <title>Megaphylogeny resolves global patterns of mushroom evolution.</title>
        <authorList>
            <person name="Varga T."/>
            <person name="Krizsan K."/>
            <person name="Foldi C."/>
            <person name="Dima B."/>
            <person name="Sanchez-Garcia M."/>
            <person name="Sanchez-Ramirez S."/>
            <person name="Szollosi G.J."/>
            <person name="Szarkandi J.G."/>
            <person name="Papp V."/>
            <person name="Albert L."/>
            <person name="Andreopoulos W."/>
            <person name="Angelini C."/>
            <person name="Antonin V."/>
            <person name="Barry K.W."/>
            <person name="Bougher N.L."/>
            <person name="Buchanan P."/>
            <person name="Buyck B."/>
            <person name="Bense V."/>
            <person name="Catcheside P."/>
            <person name="Chovatia M."/>
            <person name="Cooper J."/>
            <person name="Damon W."/>
            <person name="Desjardin D."/>
            <person name="Finy P."/>
            <person name="Geml J."/>
            <person name="Haridas S."/>
            <person name="Hughes K."/>
            <person name="Justo A."/>
            <person name="Karasinski D."/>
            <person name="Kautmanova I."/>
            <person name="Kiss B."/>
            <person name="Kocsube S."/>
            <person name="Kotiranta H."/>
            <person name="LaButti K.M."/>
            <person name="Lechner B.E."/>
            <person name="Liimatainen K."/>
            <person name="Lipzen A."/>
            <person name="Lukacs Z."/>
            <person name="Mihaltcheva S."/>
            <person name="Morgado L.N."/>
            <person name="Niskanen T."/>
            <person name="Noordeloos M.E."/>
            <person name="Ohm R.A."/>
            <person name="Ortiz-Santana B."/>
            <person name="Ovrebo C."/>
            <person name="Racz N."/>
            <person name="Riley R."/>
            <person name="Savchenko A."/>
            <person name="Shiryaev A."/>
            <person name="Soop K."/>
            <person name="Spirin V."/>
            <person name="Szebenyi C."/>
            <person name="Tomsovsky M."/>
            <person name="Tulloss R.E."/>
            <person name="Uehling J."/>
            <person name="Grigoriev I.V."/>
            <person name="Vagvolgyi C."/>
            <person name="Papp T."/>
            <person name="Martin F.M."/>
            <person name="Miettinen O."/>
            <person name="Hibbett D.S."/>
            <person name="Nagy L.G."/>
        </authorList>
    </citation>
    <scope>NUCLEOTIDE SEQUENCE [LARGE SCALE GENOMIC DNA]</scope>
    <source>
        <strain evidence="3 4">CBS 962.96</strain>
    </source>
</reference>